<evidence type="ECO:0000313" key="9">
    <source>
        <dbReference type="Proteomes" id="UP000243799"/>
    </source>
</evidence>
<dbReference type="GO" id="GO:0140359">
    <property type="term" value="F:ABC-type transporter activity"/>
    <property type="evidence" value="ECO:0007669"/>
    <property type="project" value="InterPro"/>
</dbReference>
<keyword evidence="4 6" id="KW-0472">Membrane</keyword>
<feature type="transmembrane region" description="Helical" evidence="6">
    <location>
        <begin position="151"/>
        <end position="176"/>
    </location>
</feature>
<keyword evidence="2 6" id="KW-0812">Transmembrane</keyword>
<accession>A0A1I1CJG7</accession>
<evidence type="ECO:0000313" key="8">
    <source>
        <dbReference type="EMBL" id="SFB62146.1"/>
    </source>
</evidence>
<dbReference type="PROSITE" id="PS51012">
    <property type="entry name" value="ABC_TM2"/>
    <property type="match status" value="1"/>
</dbReference>
<dbReference type="Proteomes" id="UP000243799">
    <property type="component" value="Unassembled WGS sequence"/>
</dbReference>
<dbReference type="OrthoDB" id="9786643at2"/>
<feature type="domain" description="ABC transmembrane type-2" evidence="7">
    <location>
        <begin position="35"/>
        <end position="272"/>
    </location>
</feature>
<feature type="transmembrane region" description="Helical" evidence="6">
    <location>
        <begin position="247"/>
        <end position="269"/>
    </location>
</feature>
<feature type="transmembrane region" description="Helical" evidence="6">
    <location>
        <begin position="37"/>
        <end position="55"/>
    </location>
</feature>
<keyword evidence="5" id="KW-0046">Antibiotic resistance</keyword>
<keyword evidence="6" id="KW-0813">Transport</keyword>
<dbReference type="AlphaFoldDB" id="A0A1I1CJG7"/>
<dbReference type="Pfam" id="PF01061">
    <property type="entry name" value="ABC2_membrane"/>
    <property type="match status" value="1"/>
</dbReference>
<comment type="similarity">
    <text evidence="6">Belongs to the ABC-2 integral membrane protein family.</text>
</comment>
<dbReference type="STRING" id="490629.SAMN05216266_1307"/>
<feature type="transmembrane region" description="Helical" evidence="6">
    <location>
        <begin position="114"/>
        <end position="139"/>
    </location>
</feature>
<evidence type="ECO:0000256" key="2">
    <source>
        <dbReference type="ARBA" id="ARBA00022692"/>
    </source>
</evidence>
<proteinExistence type="inferred from homology"/>
<reference evidence="9" key="1">
    <citation type="submission" date="2016-10" db="EMBL/GenBank/DDBJ databases">
        <authorList>
            <person name="Varghese N."/>
            <person name="Submissions S."/>
        </authorList>
    </citation>
    <scope>NUCLEOTIDE SEQUENCE [LARGE SCALE GENOMIC DNA]</scope>
    <source>
        <strain evidence="9">CGMCC 4.3568</strain>
    </source>
</reference>
<sequence>MTTLRPAPTVSAPGTVRIGLARGGVELRQFFRQKEHVVFTFSLPAILMVLLGSIFDETYAGTGVGASQVLAAGMIGAGIVSTSFVSMGVGVAMDREDGTLKRLRGTPMPAAAYFVGKVVLVAVSSLAQMILMVTVAMLLFDLSLPTALNDWLTLAWVFALGCISCALLGTAASAMARSVNGASAGMNIVQVTLQFISGVFVTPITSLPIVMVTVSSFFPVKWICQGFRSVFLPDSMTAYEMAGEWELGMVALVLGVWCVLGLLLCQATFRWTNRAE</sequence>
<dbReference type="EMBL" id="FOKG01000030">
    <property type="protein sequence ID" value="SFB62146.1"/>
    <property type="molecule type" value="Genomic_DNA"/>
</dbReference>
<dbReference type="InterPro" id="IPR000412">
    <property type="entry name" value="ABC_2_transport"/>
</dbReference>
<dbReference type="PIRSF" id="PIRSF006648">
    <property type="entry name" value="DrrB"/>
    <property type="match status" value="1"/>
</dbReference>
<evidence type="ECO:0000256" key="6">
    <source>
        <dbReference type="RuleBase" id="RU361157"/>
    </source>
</evidence>
<evidence type="ECO:0000256" key="3">
    <source>
        <dbReference type="ARBA" id="ARBA00022989"/>
    </source>
</evidence>
<comment type="subcellular location">
    <subcellularLocation>
        <location evidence="6">Cell membrane</location>
        <topology evidence="6">Multi-pass membrane protein</topology>
    </subcellularLocation>
    <subcellularLocation>
        <location evidence="1">Membrane</location>
        <topology evidence="1">Multi-pass membrane protein</topology>
    </subcellularLocation>
</comment>
<dbReference type="GO" id="GO:0043190">
    <property type="term" value="C:ATP-binding cassette (ABC) transporter complex"/>
    <property type="evidence" value="ECO:0007669"/>
    <property type="project" value="InterPro"/>
</dbReference>
<dbReference type="GO" id="GO:0046677">
    <property type="term" value="P:response to antibiotic"/>
    <property type="evidence" value="ECO:0007669"/>
    <property type="project" value="UniProtKB-KW"/>
</dbReference>
<dbReference type="PANTHER" id="PTHR43229:SF2">
    <property type="entry name" value="NODULATION PROTEIN J"/>
    <property type="match status" value="1"/>
</dbReference>
<organism evidence="8 9">
    <name type="scientific">Amycolatopsis marina</name>
    <dbReference type="NCBI Taxonomy" id="490629"/>
    <lineage>
        <taxon>Bacteria</taxon>
        <taxon>Bacillati</taxon>
        <taxon>Actinomycetota</taxon>
        <taxon>Actinomycetes</taxon>
        <taxon>Pseudonocardiales</taxon>
        <taxon>Pseudonocardiaceae</taxon>
        <taxon>Amycolatopsis</taxon>
    </lineage>
</organism>
<evidence type="ECO:0000256" key="5">
    <source>
        <dbReference type="ARBA" id="ARBA00023251"/>
    </source>
</evidence>
<feature type="transmembrane region" description="Helical" evidence="6">
    <location>
        <begin position="67"/>
        <end position="93"/>
    </location>
</feature>
<dbReference type="InterPro" id="IPR051784">
    <property type="entry name" value="Nod_factor_ABC_transporter"/>
</dbReference>
<keyword evidence="9" id="KW-1185">Reference proteome</keyword>
<keyword evidence="6" id="KW-1003">Cell membrane</keyword>
<evidence type="ECO:0000256" key="4">
    <source>
        <dbReference type="ARBA" id="ARBA00023136"/>
    </source>
</evidence>
<dbReference type="InterPro" id="IPR047817">
    <property type="entry name" value="ABC2_TM_bact-type"/>
</dbReference>
<evidence type="ECO:0000256" key="1">
    <source>
        <dbReference type="ARBA" id="ARBA00004141"/>
    </source>
</evidence>
<protein>
    <recommendedName>
        <fullName evidence="6">Transport permease protein</fullName>
    </recommendedName>
</protein>
<keyword evidence="3 6" id="KW-1133">Transmembrane helix</keyword>
<dbReference type="PANTHER" id="PTHR43229">
    <property type="entry name" value="NODULATION PROTEIN J"/>
    <property type="match status" value="1"/>
</dbReference>
<dbReference type="RefSeq" id="WP_091678886.1">
    <property type="nucleotide sequence ID" value="NZ_FOKG01000030.1"/>
</dbReference>
<gene>
    <name evidence="8" type="ORF">SAMN05216266_1307</name>
</gene>
<dbReference type="InterPro" id="IPR013525">
    <property type="entry name" value="ABC2_TM"/>
</dbReference>
<name>A0A1I1CJG7_9PSEU</name>
<feature type="transmembrane region" description="Helical" evidence="6">
    <location>
        <begin position="188"/>
        <end position="211"/>
    </location>
</feature>
<evidence type="ECO:0000259" key="7">
    <source>
        <dbReference type="PROSITE" id="PS51012"/>
    </source>
</evidence>